<keyword evidence="2" id="KW-0067">ATP-binding</keyword>
<dbReference type="AlphaFoldDB" id="A0A430FL66"/>
<keyword evidence="4" id="KW-1185">Reference proteome</keyword>
<protein>
    <submittedName>
        <fullName evidence="3">Septum site-determining protein</fullName>
    </submittedName>
</protein>
<sequence length="291" mass="31022">MVPGQIGAREQQRHASNVRTMVMPRTMPARAAPCEQLVSGHAAVPIRDNVYAILSLSGGIGVSMVAAMTALRLAQRRHSCVLVDCDFTAGGLDVLLGLENEPGLRFQTVKAPLGHVDGPALNHELPRWERVGVLSSQPWSGEKPDSWEILAVLQALAESNDVVIVDMADGALYERVPELASYTQILIAELTVLGLARAKHAKTMLSRQGCAKPLIVGACPRGASPSKSIVSVEDAQEYLGDTLLGVITPDRHIQADVLEGLGVRAVSKGSRRAIDALVEYIEDDLGGDDDG</sequence>
<evidence type="ECO:0000256" key="1">
    <source>
        <dbReference type="ARBA" id="ARBA00022741"/>
    </source>
</evidence>
<dbReference type="EMBL" id="QXGL01000002">
    <property type="protein sequence ID" value="RSX53639.1"/>
    <property type="molecule type" value="Genomic_DNA"/>
</dbReference>
<dbReference type="SUPFAM" id="SSF52540">
    <property type="entry name" value="P-loop containing nucleoside triphosphate hydrolases"/>
    <property type="match status" value="1"/>
</dbReference>
<dbReference type="GO" id="GO:0051782">
    <property type="term" value="P:negative regulation of cell division"/>
    <property type="evidence" value="ECO:0007669"/>
    <property type="project" value="TreeGrafter"/>
</dbReference>
<proteinExistence type="predicted"/>
<name>A0A430FL66_9BIFI</name>
<organism evidence="3 4">
    <name type="scientific">Bifidobacterium goeldii</name>
    <dbReference type="NCBI Taxonomy" id="2306975"/>
    <lineage>
        <taxon>Bacteria</taxon>
        <taxon>Bacillati</taxon>
        <taxon>Actinomycetota</taxon>
        <taxon>Actinomycetes</taxon>
        <taxon>Bifidobacteriales</taxon>
        <taxon>Bifidobacteriaceae</taxon>
        <taxon>Bifidobacterium</taxon>
    </lineage>
</organism>
<dbReference type="GO" id="GO:0005829">
    <property type="term" value="C:cytosol"/>
    <property type="evidence" value="ECO:0007669"/>
    <property type="project" value="TreeGrafter"/>
</dbReference>
<evidence type="ECO:0000256" key="2">
    <source>
        <dbReference type="ARBA" id="ARBA00022840"/>
    </source>
</evidence>
<dbReference type="PANTHER" id="PTHR43384">
    <property type="entry name" value="SEPTUM SITE-DETERMINING PROTEIN MIND HOMOLOG, CHLOROPLASTIC-RELATED"/>
    <property type="match status" value="1"/>
</dbReference>
<dbReference type="Proteomes" id="UP000287533">
    <property type="component" value="Unassembled WGS sequence"/>
</dbReference>
<dbReference type="PANTHER" id="PTHR43384:SF6">
    <property type="entry name" value="SEPTUM SITE-DETERMINING PROTEIN MIND HOMOLOG, CHLOROPLASTIC"/>
    <property type="match status" value="1"/>
</dbReference>
<comment type="caution">
    <text evidence="3">The sequence shown here is derived from an EMBL/GenBank/DDBJ whole genome shotgun (WGS) entry which is preliminary data.</text>
</comment>
<dbReference type="GO" id="GO:0009898">
    <property type="term" value="C:cytoplasmic side of plasma membrane"/>
    <property type="evidence" value="ECO:0007669"/>
    <property type="project" value="TreeGrafter"/>
</dbReference>
<keyword evidence="1" id="KW-0547">Nucleotide-binding</keyword>
<dbReference type="InterPro" id="IPR027417">
    <property type="entry name" value="P-loop_NTPase"/>
</dbReference>
<dbReference type="Gene3D" id="3.40.50.300">
    <property type="entry name" value="P-loop containing nucleotide triphosphate hydrolases"/>
    <property type="match status" value="1"/>
</dbReference>
<dbReference type="GO" id="GO:0016887">
    <property type="term" value="F:ATP hydrolysis activity"/>
    <property type="evidence" value="ECO:0007669"/>
    <property type="project" value="TreeGrafter"/>
</dbReference>
<gene>
    <name evidence="3" type="ORF">D2E25_0962</name>
</gene>
<evidence type="ECO:0000313" key="4">
    <source>
        <dbReference type="Proteomes" id="UP000287533"/>
    </source>
</evidence>
<dbReference type="InterPro" id="IPR050625">
    <property type="entry name" value="ParA/MinD_ATPase"/>
</dbReference>
<dbReference type="GO" id="GO:0005524">
    <property type="term" value="F:ATP binding"/>
    <property type="evidence" value="ECO:0007669"/>
    <property type="project" value="UniProtKB-KW"/>
</dbReference>
<accession>A0A430FL66</accession>
<evidence type="ECO:0000313" key="3">
    <source>
        <dbReference type="EMBL" id="RSX53639.1"/>
    </source>
</evidence>
<reference evidence="3 4" key="1">
    <citation type="submission" date="2018-09" db="EMBL/GenBank/DDBJ databases">
        <title>Characterization of the phylogenetic diversity of five novel species belonging to the genus Bifidobacterium.</title>
        <authorList>
            <person name="Lugli G.A."/>
            <person name="Duranti S."/>
            <person name="Milani C."/>
        </authorList>
    </citation>
    <scope>NUCLEOTIDE SEQUENCE [LARGE SCALE GENOMIC DNA]</scope>
    <source>
        <strain evidence="3 4">2034B</strain>
    </source>
</reference>